<dbReference type="GO" id="GO:0003700">
    <property type="term" value="F:DNA-binding transcription factor activity"/>
    <property type="evidence" value="ECO:0007669"/>
    <property type="project" value="TreeGrafter"/>
</dbReference>
<dbReference type="PANTHER" id="PTHR33221">
    <property type="entry name" value="WINGED HELIX-TURN-HELIX TRANSCRIPTIONAL REGULATOR, RRF2 FAMILY"/>
    <property type="match status" value="1"/>
</dbReference>
<dbReference type="PANTHER" id="PTHR33221:SF15">
    <property type="entry name" value="HTH-TYPE TRANSCRIPTIONAL REGULATOR YWGB-RELATED"/>
    <property type="match status" value="1"/>
</dbReference>
<dbReference type="AlphaFoldDB" id="A0A318SHG9"/>
<dbReference type="NCBIfam" id="TIGR00738">
    <property type="entry name" value="rrf2_super"/>
    <property type="match status" value="1"/>
</dbReference>
<sequence>MDDLRNMLKREESLAIHALINIAENPGTNAAAIAKDLQAPPAFLAKILSTLVKADLVTSTMGRGGGVKLAVDPDTLTLLDVVEAVSGKVILDGCQVKAKCPTQERKGNCKLKAAWIAMTLGWRDTLGGIRLAQLCDTAPA</sequence>
<dbReference type="Pfam" id="PF02082">
    <property type="entry name" value="Rrf2"/>
    <property type="match status" value="1"/>
</dbReference>
<name>A0A318SHG9_9DEIO</name>
<protein>
    <submittedName>
        <fullName evidence="1">BadM/Rrf2 family transcriptional regulator</fullName>
    </submittedName>
</protein>
<dbReference type="PROSITE" id="PS51197">
    <property type="entry name" value="HTH_RRF2_2"/>
    <property type="match status" value="1"/>
</dbReference>
<dbReference type="GO" id="GO:0005829">
    <property type="term" value="C:cytosol"/>
    <property type="evidence" value="ECO:0007669"/>
    <property type="project" value="TreeGrafter"/>
</dbReference>
<dbReference type="InterPro" id="IPR036388">
    <property type="entry name" value="WH-like_DNA-bd_sf"/>
</dbReference>
<reference evidence="1 2" key="1">
    <citation type="submission" date="2018-06" db="EMBL/GenBank/DDBJ databases">
        <title>Genomic Encyclopedia of Type Strains, Phase IV (KMG-IV): sequencing the most valuable type-strain genomes for metagenomic binning, comparative biology and taxonomic classification.</title>
        <authorList>
            <person name="Goeker M."/>
        </authorList>
    </citation>
    <scope>NUCLEOTIDE SEQUENCE [LARGE SCALE GENOMIC DNA]</scope>
    <source>
        <strain evidence="1 2">DSM 18048</strain>
    </source>
</reference>
<dbReference type="RefSeq" id="WP_110885054.1">
    <property type="nucleotide sequence ID" value="NZ_QJSX01000001.1"/>
</dbReference>
<keyword evidence="2" id="KW-1185">Reference proteome</keyword>
<evidence type="ECO:0000313" key="2">
    <source>
        <dbReference type="Proteomes" id="UP000248326"/>
    </source>
</evidence>
<dbReference type="Gene3D" id="1.10.10.10">
    <property type="entry name" value="Winged helix-like DNA-binding domain superfamily/Winged helix DNA-binding domain"/>
    <property type="match status" value="1"/>
</dbReference>
<evidence type="ECO:0000313" key="1">
    <source>
        <dbReference type="EMBL" id="PYE56585.1"/>
    </source>
</evidence>
<dbReference type="OrthoDB" id="9808360at2"/>
<dbReference type="InterPro" id="IPR000944">
    <property type="entry name" value="Tscrpt_reg_Rrf2"/>
</dbReference>
<proteinExistence type="predicted"/>
<dbReference type="Proteomes" id="UP000248326">
    <property type="component" value="Unassembled WGS sequence"/>
</dbReference>
<gene>
    <name evidence="1" type="ORF">DES52_101390</name>
</gene>
<dbReference type="SUPFAM" id="SSF46785">
    <property type="entry name" value="Winged helix' DNA-binding domain"/>
    <property type="match status" value="1"/>
</dbReference>
<organism evidence="1 2">
    <name type="scientific">Deinococcus yavapaiensis KR-236</name>
    <dbReference type="NCBI Taxonomy" id="694435"/>
    <lineage>
        <taxon>Bacteria</taxon>
        <taxon>Thermotogati</taxon>
        <taxon>Deinococcota</taxon>
        <taxon>Deinococci</taxon>
        <taxon>Deinococcales</taxon>
        <taxon>Deinococcaceae</taxon>
        <taxon>Deinococcus</taxon>
    </lineage>
</organism>
<accession>A0A318SHG9</accession>
<dbReference type="InterPro" id="IPR036390">
    <property type="entry name" value="WH_DNA-bd_sf"/>
</dbReference>
<dbReference type="EMBL" id="QJSX01000001">
    <property type="protein sequence ID" value="PYE56585.1"/>
    <property type="molecule type" value="Genomic_DNA"/>
</dbReference>
<comment type="caution">
    <text evidence="1">The sequence shown here is derived from an EMBL/GenBank/DDBJ whole genome shotgun (WGS) entry which is preliminary data.</text>
</comment>